<name>A0A7D5F7N0_9MICO</name>
<reference evidence="1 2" key="1">
    <citation type="submission" date="2020-06" db="EMBL/GenBank/DDBJ databases">
        <authorList>
            <person name="Jo H."/>
        </authorList>
    </citation>
    <scope>NUCLEOTIDE SEQUENCE [LARGE SCALE GENOMIC DNA]</scope>
    <source>
        <strain evidence="1 2">I46</strain>
    </source>
</reference>
<dbReference type="InterPro" id="IPR023393">
    <property type="entry name" value="START-like_dom_sf"/>
</dbReference>
<evidence type="ECO:0000313" key="1">
    <source>
        <dbReference type="EMBL" id="QLD11029.1"/>
    </source>
</evidence>
<dbReference type="CDD" id="cd07820">
    <property type="entry name" value="SRPBCC_3"/>
    <property type="match status" value="1"/>
</dbReference>
<dbReference type="RefSeq" id="WP_178010635.1">
    <property type="nucleotide sequence ID" value="NZ_CP058316.1"/>
</dbReference>
<evidence type="ECO:0000313" key="2">
    <source>
        <dbReference type="Proteomes" id="UP000509638"/>
    </source>
</evidence>
<proteinExistence type="predicted"/>
<gene>
    <name evidence="1" type="ORF">HW566_04045</name>
</gene>
<sequence>MPSSFTLVTESAVPAPALFELSLDIDAHLSSMSGSAERAVGGVTTGAIGLGETVTWRAKHFGIWWTMTSEITALDRPQRFVDQQARGPFKSFIHEHRFEQLSNGSRMIDVVTVGSPIFGALAERLVLVPYLRRLIASRSAHLVECLS</sequence>
<organism evidence="1 2">
    <name type="scientific">Microbacterium oleivorans</name>
    <dbReference type="NCBI Taxonomy" id="273677"/>
    <lineage>
        <taxon>Bacteria</taxon>
        <taxon>Bacillati</taxon>
        <taxon>Actinomycetota</taxon>
        <taxon>Actinomycetes</taxon>
        <taxon>Micrococcales</taxon>
        <taxon>Microbacteriaceae</taxon>
        <taxon>Microbacterium</taxon>
    </lineage>
</organism>
<dbReference type="Gene3D" id="3.30.530.20">
    <property type="match status" value="1"/>
</dbReference>
<dbReference type="SUPFAM" id="SSF55961">
    <property type="entry name" value="Bet v1-like"/>
    <property type="match status" value="1"/>
</dbReference>
<dbReference type="EMBL" id="CP058316">
    <property type="protein sequence ID" value="QLD11029.1"/>
    <property type="molecule type" value="Genomic_DNA"/>
</dbReference>
<dbReference type="AlphaFoldDB" id="A0A7D5F7N0"/>
<accession>A0A7D5F7N0</accession>
<dbReference type="Proteomes" id="UP000509638">
    <property type="component" value="Chromosome"/>
</dbReference>
<protein>
    <submittedName>
        <fullName evidence="1">SRPBCC family protein</fullName>
    </submittedName>
</protein>